<dbReference type="Proteomes" id="UP000006461">
    <property type="component" value="Chromosome"/>
</dbReference>
<evidence type="ECO:0000259" key="1">
    <source>
        <dbReference type="Pfam" id="PF00296"/>
    </source>
</evidence>
<dbReference type="EMBL" id="FO203431">
    <property type="protein sequence ID" value="CCH89079.1"/>
    <property type="molecule type" value="Genomic_DNA"/>
</dbReference>
<dbReference type="HOGENOM" id="CLU_027853_5_1_11"/>
<dbReference type="PATRIC" id="fig|477641.3.peg.3482"/>
<dbReference type="KEGG" id="mmar:MODMU_3669"/>
<dbReference type="CDD" id="cd01097">
    <property type="entry name" value="Tetrahydromethanopterin_reductase"/>
    <property type="match status" value="1"/>
</dbReference>
<gene>
    <name evidence="2" type="ordered locus">MODMU_3669</name>
</gene>
<accession>I4F0B6</accession>
<evidence type="ECO:0000313" key="2">
    <source>
        <dbReference type="EMBL" id="CCH89079.1"/>
    </source>
</evidence>
<dbReference type="AlphaFoldDB" id="I4F0B6"/>
<evidence type="ECO:0000313" key="3">
    <source>
        <dbReference type="Proteomes" id="UP000006461"/>
    </source>
</evidence>
<dbReference type="PANTHER" id="PTHR43244">
    <property type="match status" value="1"/>
</dbReference>
<dbReference type="GO" id="GO:0016705">
    <property type="term" value="F:oxidoreductase activity, acting on paired donors, with incorporation or reduction of molecular oxygen"/>
    <property type="evidence" value="ECO:0007669"/>
    <property type="project" value="InterPro"/>
</dbReference>
<proteinExistence type="predicted"/>
<sequence>MTPATVVLPLDVPGGALSGVAEAARSVEDAGLDGVTSAELTSDPMLQLTVAAGATSRIGLGTNILVAFARSPMTLAVQARALQDYSQGRLVLGLGSQIRPHIERRFSMPWSSPAARMAEFVTALRTIWAAWATGEQLDFRGMFYRHTLMTPMFTPPTLSPDPEVLLAGVGPRMTETAGAVADGLLVHPFTTERYLREVSLPALARGAAGRTGSPASQVVDSTFLVTGRTEEELAASTRAVRQQLAFYGSTPAYRPVLDLHGWGDLGDELNRLSRTRADDRWTTMGELVDDEVLQTFAVVGEPGTVAARLAERGAGVVTRFAVNGVGVPDRELLLQIATDVKRLTSG</sequence>
<reference evidence="2 3" key="1">
    <citation type="journal article" date="2012" name="J. Bacteriol.">
        <title>Genome Sequence of Radiation-Resistant Modestobacter marinus Strain BC501, a Representative Actinobacterium That Thrives on Calcareous Stone Surfaces.</title>
        <authorList>
            <person name="Normand P."/>
            <person name="Gury J."/>
            <person name="Pujic P."/>
            <person name="Chouaia B."/>
            <person name="Crotti E."/>
            <person name="Brusetti L."/>
            <person name="Daffonchio D."/>
            <person name="Vacherie B."/>
            <person name="Barbe V."/>
            <person name="Medigue C."/>
            <person name="Calteau A."/>
            <person name="Ghodhbane-Gtari F."/>
            <person name="Essoussi I."/>
            <person name="Nouioui I."/>
            <person name="Abbassi-Ghozzi I."/>
            <person name="Gtari M."/>
        </authorList>
    </citation>
    <scope>NUCLEOTIDE SEQUENCE [LARGE SCALE GENOMIC DNA]</scope>
    <source>
        <strain evidence="3">BC 501</strain>
    </source>
</reference>
<organism evidence="2 3">
    <name type="scientific">Modestobacter italicus (strain DSM 44449 / CECT 9708 / BC 501)</name>
    <dbReference type="NCBI Taxonomy" id="2732864"/>
    <lineage>
        <taxon>Bacteria</taxon>
        <taxon>Bacillati</taxon>
        <taxon>Actinomycetota</taxon>
        <taxon>Actinomycetes</taxon>
        <taxon>Geodermatophilales</taxon>
        <taxon>Geodermatophilaceae</taxon>
        <taxon>Modestobacter</taxon>
    </lineage>
</organism>
<dbReference type="NCBIfam" id="TIGR03617">
    <property type="entry name" value="F420_MSMEG_2256"/>
    <property type="match status" value="1"/>
</dbReference>
<dbReference type="SUPFAM" id="SSF51679">
    <property type="entry name" value="Bacterial luciferase-like"/>
    <property type="match status" value="1"/>
</dbReference>
<dbReference type="OrthoDB" id="3284378at2"/>
<dbReference type="InterPro" id="IPR036661">
    <property type="entry name" value="Luciferase-like_sf"/>
</dbReference>
<dbReference type="InterPro" id="IPR019919">
    <property type="entry name" value="Lucif-like_OxRdtase_MSMEG_2256"/>
</dbReference>
<dbReference type="Pfam" id="PF00296">
    <property type="entry name" value="Bac_luciferase"/>
    <property type="match status" value="1"/>
</dbReference>
<name>I4F0B6_MODI5</name>
<dbReference type="STRING" id="477641.MODMU_3669"/>
<feature type="domain" description="Luciferase-like" evidence="1">
    <location>
        <begin position="15"/>
        <end position="315"/>
    </location>
</feature>
<dbReference type="eggNOG" id="COG2141">
    <property type="taxonomic scope" value="Bacteria"/>
</dbReference>
<keyword evidence="3" id="KW-1185">Reference proteome</keyword>
<dbReference type="PANTHER" id="PTHR43244:SF2">
    <property type="entry name" value="CONSERVED HYPOTHETICAL ALANINE AND PROLINE-RICH PROTEIN"/>
    <property type="match status" value="1"/>
</dbReference>
<protein>
    <recommendedName>
        <fullName evidence="1">Luciferase-like domain-containing protein</fullName>
    </recommendedName>
</protein>
<dbReference type="InterPro" id="IPR011251">
    <property type="entry name" value="Luciferase-like_dom"/>
</dbReference>
<dbReference type="Gene3D" id="3.20.20.30">
    <property type="entry name" value="Luciferase-like domain"/>
    <property type="match status" value="1"/>
</dbReference>
<dbReference type="OMA" id="IWATWHE"/>
<dbReference type="InterPro" id="IPR050564">
    <property type="entry name" value="F420-G6PD/mer"/>
</dbReference>